<sequence>MVAICCCVLIIMFLNSSICLLSKAAKSVIPTLLLELSPWLAPDLLASALLASGLLALGLLVSAAAAGLGFVAADFSGALVVSWSPVFWRLAGRASTGVGLFSATTLPDELGLGLGLWG</sequence>
<organism evidence="2 3">
    <name type="scientific">Neocallimastix californiae</name>
    <dbReference type="NCBI Taxonomy" id="1754190"/>
    <lineage>
        <taxon>Eukaryota</taxon>
        <taxon>Fungi</taxon>
        <taxon>Fungi incertae sedis</taxon>
        <taxon>Chytridiomycota</taxon>
        <taxon>Chytridiomycota incertae sedis</taxon>
        <taxon>Neocallimastigomycetes</taxon>
        <taxon>Neocallimastigales</taxon>
        <taxon>Neocallimastigaceae</taxon>
        <taxon>Neocallimastix</taxon>
    </lineage>
</organism>
<dbReference type="AlphaFoldDB" id="A0A1Y1YW74"/>
<evidence type="ECO:0000313" key="3">
    <source>
        <dbReference type="Proteomes" id="UP000193920"/>
    </source>
</evidence>
<keyword evidence="1" id="KW-0472">Membrane</keyword>
<dbReference type="Proteomes" id="UP000193920">
    <property type="component" value="Unassembled WGS sequence"/>
</dbReference>
<name>A0A1Y1YW74_9FUNG</name>
<evidence type="ECO:0000313" key="2">
    <source>
        <dbReference type="EMBL" id="ORY02302.1"/>
    </source>
</evidence>
<keyword evidence="1" id="KW-0812">Transmembrane</keyword>
<keyword evidence="3" id="KW-1185">Reference proteome</keyword>
<reference evidence="2 3" key="1">
    <citation type="submission" date="2016-08" db="EMBL/GenBank/DDBJ databases">
        <title>A Parts List for Fungal Cellulosomes Revealed by Comparative Genomics.</title>
        <authorList>
            <consortium name="DOE Joint Genome Institute"/>
            <person name="Haitjema C.H."/>
            <person name="Gilmore S.P."/>
            <person name="Henske J.K."/>
            <person name="Solomon K.V."/>
            <person name="De Groot R."/>
            <person name="Kuo A."/>
            <person name="Mondo S.J."/>
            <person name="Salamov A.A."/>
            <person name="Labutti K."/>
            <person name="Zhao Z."/>
            <person name="Chiniquy J."/>
            <person name="Barry K."/>
            <person name="Brewer H.M."/>
            <person name="Purvine S.O."/>
            <person name="Wright A.T."/>
            <person name="Boxma B."/>
            <person name="Van Alen T."/>
            <person name="Hackstein J.H."/>
            <person name="Baker S.E."/>
            <person name="Grigoriev I.V."/>
            <person name="O'Malley M.A."/>
        </authorList>
    </citation>
    <scope>NUCLEOTIDE SEQUENCE [LARGE SCALE GENOMIC DNA]</scope>
    <source>
        <strain evidence="2 3">G1</strain>
    </source>
</reference>
<dbReference type="EMBL" id="MCOG01000491">
    <property type="protein sequence ID" value="ORY02302.1"/>
    <property type="molecule type" value="Genomic_DNA"/>
</dbReference>
<protein>
    <submittedName>
        <fullName evidence="2">Uncharacterized protein</fullName>
    </submittedName>
</protein>
<comment type="caution">
    <text evidence="2">The sequence shown here is derived from an EMBL/GenBank/DDBJ whole genome shotgun (WGS) entry which is preliminary data.</text>
</comment>
<accession>A0A1Y1YW74</accession>
<proteinExistence type="predicted"/>
<feature type="transmembrane region" description="Helical" evidence="1">
    <location>
        <begin position="45"/>
        <end position="73"/>
    </location>
</feature>
<evidence type="ECO:0000256" key="1">
    <source>
        <dbReference type="SAM" id="Phobius"/>
    </source>
</evidence>
<keyword evidence="1" id="KW-1133">Transmembrane helix</keyword>
<gene>
    <name evidence="2" type="ORF">LY90DRAFT_519652</name>
</gene>